<dbReference type="PROSITE" id="PS50851">
    <property type="entry name" value="CHEW"/>
    <property type="match status" value="1"/>
</dbReference>
<sequence length="146" mass="15644">MPRELITFEVEGQLFGLDVMAIREIRAWTPVTRLPGVPHYVAGVVNLRGTVLPVVDLAARLGWPATEATARHAIIVTQSGTQVRGLIVDSVSDIVAFPDDALQPPPAPSGDSVVAFLEGLVTHDDRMIMVLDLKTLNADEAVLEAA</sequence>
<keyword evidence="3" id="KW-1185">Reference proteome</keyword>
<dbReference type="InterPro" id="IPR036061">
    <property type="entry name" value="CheW-like_dom_sf"/>
</dbReference>
<evidence type="ECO:0000313" key="2">
    <source>
        <dbReference type="EMBL" id="MFC3173018.1"/>
    </source>
</evidence>
<dbReference type="InterPro" id="IPR002545">
    <property type="entry name" value="CheW-lke_dom"/>
</dbReference>
<reference evidence="3" key="1">
    <citation type="journal article" date="2019" name="Int. J. Syst. Evol. Microbiol.">
        <title>The Global Catalogue of Microorganisms (GCM) 10K type strain sequencing project: providing services to taxonomists for standard genome sequencing and annotation.</title>
        <authorList>
            <consortium name="The Broad Institute Genomics Platform"/>
            <consortium name="The Broad Institute Genome Sequencing Center for Infectious Disease"/>
            <person name="Wu L."/>
            <person name="Ma J."/>
        </authorList>
    </citation>
    <scope>NUCLEOTIDE SEQUENCE [LARGE SCALE GENOMIC DNA]</scope>
    <source>
        <strain evidence="3">KCTC 42984</strain>
    </source>
</reference>
<evidence type="ECO:0000313" key="3">
    <source>
        <dbReference type="Proteomes" id="UP001595604"/>
    </source>
</evidence>
<dbReference type="SUPFAM" id="SSF50341">
    <property type="entry name" value="CheW-like"/>
    <property type="match status" value="1"/>
</dbReference>
<dbReference type="EMBL" id="JBHRTQ010000002">
    <property type="protein sequence ID" value="MFC3173018.1"/>
    <property type="molecule type" value="Genomic_DNA"/>
</dbReference>
<dbReference type="Gene3D" id="2.40.50.180">
    <property type="entry name" value="CheA-289, Domain 4"/>
    <property type="match status" value="1"/>
</dbReference>
<dbReference type="CDD" id="cd00732">
    <property type="entry name" value="CheW"/>
    <property type="match status" value="1"/>
</dbReference>
<gene>
    <name evidence="2" type="ORF">ACFOD9_02005</name>
</gene>
<dbReference type="PANTHER" id="PTHR22617">
    <property type="entry name" value="CHEMOTAXIS SENSOR HISTIDINE KINASE-RELATED"/>
    <property type="match status" value="1"/>
</dbReference>
<dbReference type="Pfam" id="PF01584">
    <property type="entry name" value="CheW"/>
    <property type="match status" value="1"/>
</dbReference>
<feature type="domain" description="CheW-like" evidence="1">
    <location>
        <begin position="2"/>
        <end position="142"/>
    </location>
</feature>
<name>A0ABV7IQR8_9SPHN</name>
<dbReference type="Gene3D" id="2.30.30.40">
    <property type="entry name" value="SH3 Domains"/>
    <property type="match status" value="1"/>
</dbReference>
<dbReference type="RefSeq" id="WP_379508408.1">
    <property type="nucleotide sequence ID" value="NZ_JBHRTQ010000002.1"/>
</dbReference>
<evidence type="ECO:0000259" key="1">
    <source>
        <dbReference type="PROSITE" id="PS50851"/>
    </source>
</evidence>
<dbReference type="InterPro" id="IPR039315">
    <property type="entry name" value="CheW"/>
</dbReference>
<comment type="caution">
    <text evidence="2">The sequence shown here is derived from an EMBL/GenBank/DDBJ whole genome shotgun (WGS) entry which is preliminary data.</text>
</comment>
<accession>A0ABV7IQR8</accession>
<dbReference type="PANTHER" id="PTHR22617:SF23">
    <property type="entry name" value="CHEMOTAXIS PROTEIN CHEW"/>
    <property type="match status" value="1"/>
</dbReference>
<proteinExistence type="predicted"/>
<dbReference type="Proteomes" id="UP001595604">
    <property type="component" value="Unassembled WGS sequence"/>
</dbReference>
<dbReference type="SMART" id="SM00260">
    <property type="entry name" value="CheW"/>
    <property type="match status" value="1"/>
</dbReference>
<organism evidence="2 3">
    <name type="scientific">Novosphingobium bradum</name>
    <dbReference type="NCBI Taxonomy" id="1737444"/>
    <lineage>
        <taxon>Bacteria</taxon>
        <taxon>Pseudomonadati</taxon>
        <taxon>Pseudomonadota</taxon>
        <taxon>Alphaproteobacteria</taxon>
        <taxon>Sphingomonadales</taxon>
        <taxon>Sphingomonadaceae</taxon>
        <taxon>Novosphingobium</taxon>
    </lineage>
</organism>
<protein>
    <submittedName>
        <fullName evidence="2">Chemotaxis protein CheW</fullName>
    </submittedName>
</protein>